<dbReference type="EMBL" id="KV417319">
    <property type="protein sequence ID" value="KZO91689.1"/>
    <property type="molecule type" value="Genomic_DNA"/>
</dbReference>
<keyword evidence="2" id="KW-1185">Reference proteome</keyword>
<name>A0A167HJ70_CALVF</name>
<proteinExistence type="predicted"/>
<organism evidence="1 2">
    <name type="scientific">Calocera viscosa (strain TUFC12733)</name>
    <dbReference type="NCBI Taxonomy" id="1330018"/>
    <lineage>
        <taxon>Eukaryota</taxon>
        <taxon>Fungi</taxon>
        <taxon>Dikarya</taxon>
        <taxon>Basidiomycota</taxon>
        <taxon>Agaricomycotina</taxon>
        <taxon>Dacrymycetes</taxon>
        <taxon>Dacrymycetales</taxon>
        <taxon>Dacrymycetaceae</taxon>
        <taxon>Calocera</taxon>
    </lineage>
</organism>
<sequence length="86" mass="10154">MERRDDDVHPVLVRLAFAEDINRAALDLWMNDLQRDRPSTPKFTFEELLPDTHYEHAIDWFADRVQDGTIWTMKGRLLEQVNGEGE</sequence>
<evidence type="ECO:0000313" key="1">
    <source>
        <dbReference type="EMBL" id="KZO91689.1"/>
    </source>
</evidence>
<reference evidence="1 2" key="1">
    <citation type="journal article" date="2016" name="Mol. Biol. Evol.">
        <title>Comparative Genomics of Early-Diverging Mushroom-Forming Fungi Provides Insights into the Origins of Lignocellulose Decay Capabilities.</title>
        <authorList>
            <person name="Nagy L.G."/>
            <person name="Riley R."/>
            <person name="Tritt A."/>
            <person name="Adam C."/>
            <person name="Daum C."/>
            <person name="Floudas D."/>
            <person name="Sun H."/>
            <person name="Yadav J.S."/>
            <person name="Pangilinan J."/>
            <person name="Larsson K.H."/>
            <person name="Matsuura K."/>
            <person name="Barry K."/>
            <person name="Labutti K."/>
            <person name="Kuo R."/>
            <person name="Ohm R.A."/>
            <person name="Bhattacharya S.S."/>
            <person name="Shirouzu T."/>
            <person name="Yoshinaga Y."/>
            <person name="Martin F.M."/>
            <person name="Grigoriev I.V."/>
            <person name="Hibbett D.S."/>
        </authorList>
    </citation>
    <scope>NUCLEOTIDE SEQUENCE [LARGE SCALE GENOMIC DNA]</scope>
    <source>
        <strain evidence="1 2">TUFC12733</strain>
    </source>
</reference>
<dbReference type="AlphaFoldDB" id="A0A167HJ70"/>
<protein>
    <submittedName>
        <fullName evidence="1">Uncharacterized protein</fullName>
    </submittedName>
</protein>
<dbReference type="Proteomes" id="UP000076738">
    <property type="component" value="Unassembled WGS sequence"/>
</dbReference>
<gene>
    <name evidence="1" type="ORF">CALVIDRAFT_541593</name>
</gene>
<evidence type="ECO:0000313" key="2">
    <source>
        <dbReference type="Proteomes" id="UP000076738"/>
    </source>
</evidence>
<accession>A0A167HJ70</accession>